<evidence type="ECO:0000313" key="2">
    <source>
        <dbReference type="Proteomes" id="UP000076532"/>
    </source>
</evidence>
<name>A0A166J5F4_9AGAM</name>
<protein>
    <submittedName>
        <fullName evidence="1">Uncharacterized protein</fullName>
    </submittedName>
</protein>
<reference evidence="1 2" key="1">
    <citation type="journal article" date="2016" name="Mol. Biol. Evol.">
        <title>Comparative Genomics of Early-Diverging Mushroom-Forming Fungi Provides Insights into the Origins of Lignocellulose Decay Capabilities.</title>
        <authorList>
            <person name="Nagy L.G."/>
            <person name="Riley R."/>
            <person name="Tritt A."/>
            <person name="Adam C."/>
            <person name="Daum C."/>
            <person name="Floudas D."/>
            <person name="Sun H."/>
            <person name="Yadav J.S."/>
            <person name="Pangilinan J."/>
            <person name="Larsson K.H."/>
            <person name="Matsuura K."/>
            <person name="Barry K."/>
            <person name="Labutti K."/>
            <person name="Kuo R."/>
            <person name="Ohm R.A."/>
            <person name="Bhattacharya S.S."/>
            <person name="Shirouzu T."/>
            <person name="Yoshinaga Y."/>
            <person name="Martin F.M."/>
            <person name="Grigoriev I.V."/>
            <person name="Hibbett D.S."/>
        </authorList>
    </citation>
    <scope>NUCLEOTIDE SEQUENCE [LARGE SCALE GENOMIC DNA]</scope>
    <source>
        <strain evidence="1 2">CBS 109695</strain>
    </source>
</reference>
<accession>A0A166J5F4</accession>
<sequence>MVSSSAQPRIDLRGIVPTSCAYCSSSGLTENATAHCQHSFSLLLSRTDRRSAQAQMDSQSLYLSLAGSCVLRTSFRLSSLPSAQYTSGFSIHPCDLVQCDLAYRRILAAIFRAKPERQDGRHVYQRKRPTRTVCCSEDLSPLRTDSRPK</sequence>
<keyword evidence="2" id="KW-1185">Reference proteome</keyword>
<proteinExistence type="predicted"/>
<dbReference type="Proteomes" id="UP000076532">
    <property type="component" value="Unassembled WGS sequence"/>
</dbReference>
<dbReference type="AlphaFoldDB" id="A0A166J5F4"/>
<gene>
    <name evidence="1" type="ORF">FIBSPDRAFT_535600</name>
</gene>
<evidence type="ECO:0000313" key="1">
    <source>
        <dbReference type="EMBL" id="KZP20516.1"/>
    </source>
</evidence>
<dbReference type="EMBL" id="KV417554">
    <property type="protein sequence ID" value="KZP20516.1"/>
    <property type="molecule type" value="Genomic_DNA"/>
</dbReference>
<organism evidence="1 2">
    <name type="scientific">Athelia psychrophila</name>
    <dbReference type="NCBI Taxonomy" id="1759441"/>
    <lineage>
        <taxon>Eukaryota</taxon>
        <taxon>Fungi</taxon>
        <taxon>Dikarya</taxon>
        <taxon>Basidiomycota</taxon>
        <taxon>Agaricomycotina</taxon>
        <taxon>Agaricomycetes</taxon>
        <taxon>Agaricomycetidae</taxon>
        <taxon>Atheliales</taxon>
        <taxon>Atheliaceae</taxon>
        <taxon>Athelia</taxon>
    </lineage>
</organism>